<evidence type="ECO:0000313" key="3">
    <source>
        <dbReference type="Proteomes" id="UP000002009"/>
    </source>
</evidence>
<dbReference type="FunCoup" id="C1E1K4">
    <property type="interactions" value="83"/>
</dbReference>
<dbReference type="OrthoDB" id="552995at2759"/>
<proteinExistence type="predicted"/>
<organism evidence="2 3">
    <name type="scientific">Micromonas commoda (strain RCC299 / NOUM17 / CCMP2709)</name>
    <name type="common">Picoplanktonic green alga</name>
    <dbReference type="NCBI Taxonomy" id="296587"/>
    <lineage>
        <taxon>Eukaryota</taxon>
        <taxon>Viridiplantae</taxon>
        <taxon>Chlorophyta</taxon>
        <taxon>Mamiellophyceae</taxon>
        <taxon>Mamiellales</taxon>
        <taxon>Mamiellaceae</taxon>
        <taxon>Micromonas</taxon>
    </lineage>
</organism>
<dbReference type="KEGG" id="mis:MICPUN_107906"/>
<name>C1E1K4_MICCC</name>
<sequence length="240" mass="26228">MSDGYAAAQARKEAYLASLILQDVEKRGEAVRERGVTAWAHRPREREQVNERFLRNTLRGVDSSNRRVEQQAVRSGSPAPGAGGAKRVRPEDVVVDHGRGGAGSTRRGSEGTSSSSSSAAASSSDSEPDAKPSAGNGKGGMRDDELAEFLSRPRVKRGRGAVGSRADEPGPFLPGGGAEHKVGGYSLVLANEETRRNDARIAAMRDEAKRKERKKAEKREKKERKRERKEGRSEKKKRRR</sequence>
<dbReference type="eggNOG" id="ENOG502S0FK">
    <property type="taxonomic scope" value="Eukaryota"/>
</dbReference>
<dbReference type="PANTHER" id="PTHR34684">
    <property type="entry name" value="OS08G0192200 PROTEIN"/>
    <property type="match status" value="1"/>
</dbReference>
<dbReference type="STRING" id="296587.C1E1K4"/>
<reference evidence="2 3" key="1">
    <citation type="journal article" date="2009" name="Science">
        <title>Green evolution and dynamic adaptations revealed by genomes of the marine picoeukaryotes Micromonas.</title>
        <authorList>
            <person name="Worden A.Z."/>
            <person name="Lee J.H."/>
            <person name="Mock T."/>
            <person name="Rouze P."/>
            <person name="Simmons M.P."/>
            <person name="Aerts A.L."/>
            <person name="Allen A.E."/>
            <person name="Cuvelier M.L."/>
            <person name="Derelle E."/>
            <person name="Everett M.V."/>
            <person name="Foulon E."/>
            <person name="Grimwood J."/>
            <person name="Gundlach H."/>
            <person name="Henrissat B."/>
            <person name="Napoli C."/>
            <person name="McDonald S.M."/>
            <person name="Parker M.S."/>
            <person name="Rombauts S."/>
            <person name="Salamov A."/>
            <person name="Von Dassow P."/>
            <person name="Badger J.H."/>
            <person name="Coutinho P.M."/>
            <person name="Demir E."/>
            <person name="Dubchak I."/>
            <person name="Gentemann C."/>
            <person name="Eikrem W."/>
            <person name="Gready J.E."/>
            <person name="John U."/>
            <person name="Lanier W."/>
            <person name="Lindquist E.A."/>
            <person name="Lucas S."/>
            <person name="Mayer K.F."/>
            <person name="Moreau H."/>
            <person name="Not F."/>
            <person name="Otillar R."/>
            <person name="Panaud O."/>
            <person name="Pangilinan J."/>
            <person name="Paulsen I."/>
            <person name="Piegu B."/>
            <person name="Poliakov A."/>
            <person name="Robbens S."/>
            <person name="Schmutz J."/>
            <person name="Toulza E."/>
            <person name="Wyss T."/>
            <person name="Zelensky A."/>
            <person name="Zhou K."/>
            <person name="Armbrust E.V."/>
            <person name="Bhattacharya D."/>
            <person name="Goodenough U.W."/>
            <person name="Van de Peer Y."/>
            <person name="Grigoriev I.V."/>
        </authorList>
    </citation>
    <scope>NUCLEOTIDE SEQUENCE [LARGE SCALE GENOMIC DNA]</scope>
    <source>
        <strain evidence="3">RCC299 / NOUM17</strain>
    </source>
</reference>
<feature type="compositionally biased region" description="Low complexity" evidence="1">
    <location>
        <begin position="104"/>
        <end position="125"/>
    </location>
</feature>
<dbReference type="EMBL" id="CP001324">
    <property type="protein sequence ID" value="ACO62183.1"/>
    <property type="molecule type" value="Genomic_DNA"/>
</dbReference>
<dbReference type="Proteomes" id="UP000002009">
    <property type="component" value="Chromosome 3"/>
</dbReference>
<feature type="region of interest" description="Disordered" evidence="1">
    <location>
        <begin position="40"/>
        <end position="240"/>
    </location>
</feature>
<keyword evidence="3" id="KW-1185">Reference proteome</keyword>
<protein>
    <submittedName>
        <fullName evidence="2">Uncharacterized protein</fullName>
    </submittedName>
</protein>
<evidence type="ECO:0000256" key="1">
    <source>
        <dbReference type="SAM" id="MobiDB-lite"/>
    </source>
</evidence>
<dbReference type="AlphaFoldDB" id="C1E1K4"/>
<dbReference type="InParanoid" id="C1E1K4"/>
<gene>
    <name evidence="2" type="ORF">MICPUN_107906</name>
</gene>
<dbReference type="OMA" id="REHRVIY"/>
<evidence type="ECO:0000313" key="2">
    <source>
        <dbReference type="EMBL" id="ACO62183.1"/>
    </source>
</evidence>
<feature type="compositionally biased region" description="Basic and acidic residues" evidence="1">
    <location>
        <begin position="192"/>
        <end position="220"/>
    </location>
</feature>
<dbReference type="RefSeq" id="XP_002500925.1">
    <property type="nucleotide sequence ID" value="XM_002500879.1"/>
</dbReference>
<feature type="compositionally biased region" description="Basic and acidic residues" evidence="1">
    <location>
        <begin position="88"/>
        <end position="99"/>
    </location>
</feature>
<dbReference type="PANTHER" id="PTHR34684:SF1">
    <property type="entry name" value="OS08G0192200 PROTEIN"/>
    <property type="match status" value="1"/>
</dbReference>
<feature type="compositionally biased region" description="Basic and acidic residues" evidence="1">
    <location>
        <begin position="42"/>
        <end position="54"/>
    </location>
</feature>
<dbReference type="GeneID" id="8241690"/>
<accession>C1E1K4</accession>